<evidence type="ECO:0000313" key="1">
    <source>
        <dbReference type="EMBL" id="KAF2774438.1"/>
    </source>
</evidence>
<gene>
    <name evidence="1" type="ORF">EJ03DRAFT_6674</name>
</gene>
<name>A0A6G1LPS1_9PEZI</name>
<dbReference type="Proteomes" id="UP000799436">
    <property type="component" value="Unassembled WGS sequence"/>
</dbReference>
<dbReference type="EMBL" id="ML995808">
    <property type="protein sequence ID" value="KAF2774438.1"/>
    <property type="molecule type" value="Genomic_DNA"/>
</dbReference>
<dbReference type="AlphaFoldDB" id="A0A6G1LPS1"/>
<reference evidence="1" key="1">
    <citation type="journal article" date="2020" name="Stud. Mycol.">
        <title>101 Dothideomycetes genomes: a test case for predicting lifestyles and emergence of pathogens.</title>
        <authorList>
            <person name="Haridas S."/>
            <person name="Albert R."/>
            <person name="Binder M."/>
            <person name="Bloem J."/>
            <person name="Labutti K."/>
            <person name="Salamov A."/>
            <person name="Andreopoulos B."/>
            <person name="Baker S."/>
            <person name="Barry K."/>
            <person name="Bills G."/>
            <person name="Bluhm B."/>
            <person name="Cannon C."/>
            <person name="Castanera R."/>
            <person name="Culley D."/>
            <person name="Daum C."/>
            <person name="Ezra D."/>
            <person name="Gonzalez J."/>
            <person name="Henrissat B."/>
            <person name="Kuo A."/>
            <person name="Liang C."/>
            <person name="Lipzen A."/>
            <person name="Lutzoni F."/>
            <person name="Magnuson J."/>
            <person name="Mondo S."/>
            <person name="Nolan M."/>
            <person name="Ohm R."/>
            <person name="Pangilinan J."/>
            <person name="Park H.-J."/>
            <person name="Ramirez L."/>
            <person name="Alfaro M."/>
            <person name="Sun H."/>
            <person name="Tritt A."/>
            <person name="Yoshinaga Y."/>
            <person name="Zwiers L.-H."/>
            <person name="Turgeon B."/>
            <person name="Goodwin S."/>
            <person name="Spatafora J."/>
            <person name="Crous P."/>
            <person name="Grigoriev I."/>
        </authorList>
    </citation>
    <scope>NUCLEOTIDE SEQUENCE</scope>
    <source>
        <strain evidence="1">CBS 116005</strain>
    </source>
</reference>
<sequence>MVIGGEKARDLGDARSRRSGCGSMVAQRRACATAAKTFALAQAALLHESTGISACHVSCSPSTCSTFILRAPQSKTGVVCPAFPPRGRCLHCVVSLTSFYRANWTLLEVRAQTTIKAKRWNERELRTTPIIKATLCDCAWGALNCFGSDSGFGSATLLQLPPSAVLHMWLRPRSTLQQRRKILDRYS</sequence>
<proteinExistence type="predicted"/>
<organism evidence="1 2">
    <name type="scientific">Teratosphaeria nubilosa</name>
    <dbReference type="NCBI Taxonomy" id="161662"/>
    <lineage>
        <taxon>Eukaryota</taxon>
        <taxon>Fungi</taxon>
        <taxon>Dikarya</taxon>
        <taxon>Ascomycota</taxon>
        <taxon>Pezizomycotina</taxon>
        <taxon>Dothideomycetes</taxon>
        <taxon>Dothideomycetidae</taxon>
        <taxon>Mycosphaerellales</taxon>
        <taxon>Teratosphaeriaceae</taxon>
        <taxon>Teratosphaeria</taxon>
    </lineage>
</organism>
<keyword evidence="2" id="KW-1185">Reference proteome</keyword>
<accession>A0A6G1LPS1</accession>
<evidence type="ECO:0000313" key="2">
    <source>
        <dbReference type="Proteomes" id="UP000799436"/>
    </source>
</evidence>
<protein>
    <submittedName>
        <fullName evidence="1">Uncharacterized protein</fullName>
    </submittedName>
</protein>